<dbReference type="InParanoid" id="G0QPT0"/>
<evidence type="ECO:0000313" key="1">
    <source>
        <dbReference type="EMBL" id="EGR32795.1"/>
    </source>
</evidence>
<dbReference type="Proteomes" id="UP000008983">
    <property type="component" value="Unassembled WGS sequence"/>
</dbReference>
<dbReference type="PANTHER" id="PTHR12601">
    <property type="entry name" value="EUKARYOTIC TRANSLATION INITIATION FACTOR 3 SUBUNIT EIF-3"/>
    <property type="match status" value="1"/>
</dbReference>
<dbReference type="OrthoDB" id="1414216at2759"/>
<accession>G0QPT0</accession>
<dbReference type="Gene3D" id="1.25.40.10">
    <property type="entry name" value="Tetratricopeptide repeat domain"/>
    <property type="match status" value="2"/>
</dbReference>
<dbReference type="EMBL" id="GL983575">
    <property type="protein sequence ID" value="EGR32795.1"/>
    <property type="molecule type" value="Genomic_DNA"/>
</dbReference>
<dbReference type="InterPro" id="IPR027523">
    <property type="entry name" value="CLU_prot"/>
</dbReference>
<dbReference type="RefSeq" id="XP_004036781.1">
    <property type="nucleotide sequence ID" value="XM_004036733.1"/>
</dbReference>
<organism evidence="1 2">
    <name type="scientific">Ichthyophthirius multifiliis</name>
    <name type="common">White spot disease agent</name>
    <name type="synonym">Ich</name>
    <dbReference type="NCBI Taxonomy" id="5932"/>
    <lineage>
        <taxon>Eukaryota</taxon>
        <taxon>Sar</taxon>
        <taxon>Alveolata</taxon>
        <taxon>Ciliophora</taxon>
        <taxon>Intramacronucleata</taxon>
        <taxon>Oligohymenophorea</taxon>
        <taxon>Hymenostomatida</taxon>
        <taxon>Ophryoglenina</taxon>
        <taxon>Ichthyophthirius</taxon>
    </lineage>
</organism>
<dbReference type="PANTHER" id="PTHR12601:SF6">
    <property type="entry name" value="CLUSTERED MITOCHONDRIA PROTEIN HOMOLOG"/>
    <property type="match status" value="1"/>
</dbReference>
<dbReference type="GO" id="GO:0005737">
    <property type="term" value="C:cytoplasm"/>
    <property type="evidence" value="ECO:0007669"/>
    <property type="project" value="TreeGrafter"/>
</dbReference>
<dbReference type="eggNOG" id="KOG1839">
    <property type="taxonomic scope" value="Eukaryota"/>
</dbReference>
<evidence type="ECO:0008006" key="3">
    <source>
        <dbReference type="Google" id="ProtNLM"/>
    </source>
</evidence>
<proteinExistence type="predicted"/>
<protein>
    <recommendedName>
        <fullName evidence="3">Tetratricopeptide repeat protein</fullName>
    </recommendedName>
</protein>
<dbReference type="SUPFAM" id="SSF48452">
    <property type="entry name" value="TPR-like"/>
    <property type="match status" value="1"/>
</dbReference>
<dbReference type="GeneID" id="14908958"/>
<dbReference type="STRING" id="857967.G0QPT0"/>
<dbReference type="SMART" id="SM00028">
    <property type="entry name" value="TPR"/>
    <property type="match status" value="3"/>
</dbReference>
<dbReference type="InterPro" id="IPR011990">
    <property type="entry name" value="TPR-like_helical_dom_sf"/>
</dbReference>
<dbReference type="InterPro" id="IPR019734">
    <property type="entry name" value="TPR_rpt"/>
</dbReference>
<gene>
    <name evidence="1" type="ORF">IMG5_070770</name>
</gene>
<dbReference type="Pfam" id="PF13424">
    <property type="entry name" value="TPR_12"/>
    <property type="match status" value="1"/>
</dbReference>
<name>G0QPT0_ICHMU</name>
<reference evidence="1 2" key="1">
    <citation type="submission" date="2011-07" db="EMBL/GenBank/DDBJ databases">
        <authorList>
            <person name="Coyne R."/>
            <person name="Brami D."/>
            <person name="Johnson J."/>
            <person name="Hostetler J."/>
            <person name="Hannick L."/>
            <person name="Clark T."/>
            <person name="Cassidy-Hanley D."/>
            <person name="Inman J."/>
        </authorList>
    </citation>
    <scope>NUCLEOTIDE SEQUENCE [LARGE SCALE GENOMIC DNA]</scope>
    <source>
        <strain evidence="1 2">G5</strain>
    </source>
</reference>
<dbReference type="OMA" id="YEKKHEY"/>
<dbReference type="AlphaFoldDB" id="G0QPT0"/>
<sequence>MGQKYLEEGKLEESLEFFHNASNIIQNIYGPFYKDIGFCYSKIASIHYKQGDIMNSILYQKQSIEVFQDYYGFDSYYTAQAYSNLGFFYFAMKKYKLAYKYIYKSLFVFGIIGGEQQPDSFFSFMNLSLMLQENQQYQASLSCLFELLERSINIFGKYHGKTAQIYQQIAMTHYYIEDLKQAVEYQQKSVDILGKVVQNIFYYCILYFIYQQQEYKHLRQTITRSELFIKKFLIIIITKKNQIQKQQQKQKLNQYFYILQKLSII</sequence>
<evidence type="ECO:0000313" key="2">
    <source>
        <dbReference type="Proteomes" id="UP000008983"/>
    </source>
</evidence>
<keyword evidence="2" id="KW-1185">Reference proteome</keyword>